<proteinExistence type="predicted"/>
<protein>
    <recommendedName>
        <fullName evidence="10">Gustatory receptor</fullName>
    </recommendedName>
</protein>
<gene>
    <name evidence="8" type="ORF">HPB52_010126</name>
</gene>
<evidence type="ECO:0000256" key="4">
    <source>
        <dbReference type="ARBA" id="ARBA00022989"/>
    </source>
</evidence>
<dbReference type="Proteomes" id="UP000821837">
    <property type="component" value="Chromosome 6"/>
</dbReference>
<dbReference type="VEuPathDB" id="VectorBase:RSAN_044743"/>
<feature type="transmembrane region" description="Helical" evidence="7">
    <location>
        <begin position="41"/>
        <end position="63"/>
    </location>
</feature>
<evidence type="ECO:0000313" key="9">
    <source>
        <dbReference type="Proteomes" id="UP000821837"/>
    </source>
</evidence>
<feature type="transmembrane region" description="Helical" evidence="7">
    <location>
        <begin position="166"/>
        <end position="186"/>
    </location>
</feature>
<evidence type="ECO:0000256" key="7">
    <source>
        <dbReference type="SAM" id="Phobius"/>
    </source>
</evidence>
<keyword evidence="2" id="KW-1003">Cell membrane</keyword>
<dbReference type="InterPro" id="IPR013604">
    <property type="entry name" value="7TM_chemorcpt"/>
</dbReference>
<evidence type="ECO:0000256" key="6">
    <source>
        <dbReference type="ARBA" id="ARBA00023170"/>
    </source>
</evidence>
<evidence type="ECO:0000256" key="2">
    <source>
        <dbReference type="ARBA" id="ARBA00022475"/>
    </source>
</evidence>
<comment type="subcellular location">
    <subcellularLocation>
        <location evidence="1">Cell membrane</location>
        <topology evidence="1">Multi-pass membrane protein</topology>
    </subcellularLocation>
</comment>
<evidence type="ECO:0000256" key="1">
    <source>
        <dbReference type="ARBA" id="ARBA00004651"/>
    </source>
</evidence>
<dbReference type="PANTHER" id="PTHR21421:SF29">
    <property type="entry name" value="GUSTATORY RECEPTOR 5A FOR TREHALOSE-RELATED"/>
    <property type="match status" value="1"/>
</dbReference>
<dbReference type="GO" id="GO:0050909">
    <property type="term" value="P:sensory perception of taste"/>
    <property type="evidence" value="ECO:0007669"/>
    <property type="project" value="InterPro"/>
</dbReference>
<evidence type="ECO:0008006" key="10">
    <source>
        <dbReference type="Google" id="ProtNLM"/>
    </source>
</evidence>
<feature type="transmembrane region" description="Helical" evidence="7">
    <location>
        <begin position="283"/>
        <end position="307"/>
    </location>
</feature>
<evidence type="ECO:0000313" key="8">
    <source>
        <dbReference type="EMBL" id="KAH7947335.1"/>
    </source>
</evidence>
<sequence>MVENFTFCRLLCQFFGCFFIFDLNGRRLHDARATLKTAYTAYALALFCVCLYFEGGSLIGRLARLDFSRQFADAVSTLLNVALMVKVVVNFGCMAFHSGRLLDFFHKCKEYEKRSAFKRPSGREALKRDWIVSIIRLCILTVAVSMAGILVISMATNSSKRAPRQVARFFCVAVYFFYDSLVYLLLRSVGEVLVWYVRAQRVTFEKCCAAVSRGTPVAALRRGRWASLTVESVRQRVCEVRELKCFINGIWSTAISISSGTLVWMVCITLYTALKAGVFRADVCLSLCYTAYIFLSFLELACISQTMRDEAHKLKEVARRASTLNATDSYFRQVEFLHYTIDPDGMSISGSGFFRLDKQLVVSIVGSLITLTVILVQTSDELSQRMRERAASTSS</sequence>
<dbReference type="PANTHER" id="PTHR21421">
    <property type="entry name" value="GUSTATORY RECEPTOR"/>
    <property type="match status" value="1"/>
</dbReference>
<dbReference type="GO" id="GO:0005886">
    <property type="term" value="C:plasma membrane"/>
    <property type="evidence" value="ECO:0007669"/>
    <property type="project" value="UniProtKB-SubCell"/>
</dbReference>
<name>A0A9D4PMB2_RHISA</name>
<keyword evidence="9" id="KW-1185">Reference proteome</keyword>
<dbReference type="AlphaFoldDB" id="A0A9D4PMB2"/>
<keyword evidence="6" id="KW-0675">Receptor</keyword>
<evidence type="ECO:0000256" key="3">
    <source>
        <dbReference type="ARBA" id="ARBA00022692"/>
    </source>
</evidence>
<dbReference type="GO" id="GO:0038023">
    <property type="term" value="F:signaling receptor activity"/>
    <property type="evidence" value="ECO:0007669"/>
    <property type="project" value="UniProtKB-ARBA"/>
</dbReference>
<feature type="transmembrane region" description="Helical" evidence="7">
    <location>
        <begin position="75"/>
        <end position="97"/>
    </location>
</feature>
<dbReference type="EMBL" id="JABSTV010001252">
    <property type="protein sequence ID" value="KAH7947335.1"/>
    <property type="molecule type" value="Genomic_DNA"/>
</dbReference>
<feature type="transmembrane region" description="Helical" evidence="7">
    <location>
        <begin position="130"/>
        <end position="154"/>
    </location>
</feature>
<keyword evidence="3 7" id="KW-0812">Transmembrane</keyword>
<dbReference type="GO" id="GO:0051606">
    <property type="term" value="P:detection of stimulus"/>
    <property type="evidence" value="ECO:0007669"/>
    <property type="project" value="UniProtKB-ARBA"/>
</dbReference>
<reference evidence="8" key="1">
    <citation type="journal article" date="2020" name="Cell">
        <title>Large-Scale Comparative Analyses of Tick Genomes Elucidate Their Genetic Diversity and Vector Capacities.</title>
        <authorList>
            <consortium name="Tick Genome and Microbiome Consortium (TIGMIC)"/>
            <person name="Jia N."/>
            <person name="Wang J."/>
            <person name="Shi W."/>
            <person name="Du L."/>
            <person name="Sun Y."/>
            <person name="Zhan W."/>
            <person name="Jiang J.F."/>
            <person name="Wang Q."/>
            <person name="Zhang B."/>
            <person name="Ji P."/>
            <person name="Bell-Sakyi L."/>
            <person name="Cui X.M."/>
            <person name="Yuan T.T."/>
            <person name="Jiang B.G."/>
            <person name="Yang W.F."/>
            <person name="Lam T.T."/>
            <person name="Chang Q.C."/>
            <person name="Ding S.J."/>
            <person name="Wang X.J."/>
            <person name="Zhu J.G."/>
            <person name="Ruan X.D."/>
            <person name="Zhao L."/>
            <person name="Wei J.T."/>
            <person name="Ye R.Z."/>
            <person name="Que T.C."/>
            <person name="Du C.H."/>
            <person name="Zhou Y.H."/>
            <person name="Cheng J.X."/>
            <person name="Dai P.F."/>
            <person name="Guo W.B."/>
            <person name="Han X.H."/>
            <person name="Huang E.J."/>
            <person name="Li L.F."/>
            <person name="Wei W."/>
            <person name="Gao Y.C."/>
            <person name="Liu J.Z."/>
            <person name="Shao H.Z."/>
            <person name="Wang X."/>
            <person name="Wang C.C."/>
            <person name="Yang T.C."/>
            <person name="Huo Q.B."/>
            <person name="Li W."/>
            <person name="Chen H.Y."/>
            <person name="Chen S.E."/>
            <person name="Zhou L.G."/>
            <person name="Ni X.B."/>
            <person name="Tian J.H."/>
            <person name="Sheng Y."/>
            <person name="Liu T."/>
            <person name="Pan Y.S."/>
            <person name="Xia L.Y."/>
            <person name="Li J."/>
            <person name="Zhao F."/>
            <person name="Cao W.C."/>
        </authorList>
    </citation>
    <scope>NUCLEOTIDE SEQUENCE</scope>
    <source>
        <strain evidence="8">Rsan-2018</strain>
    </source>
</reference>
<evidence type="ECO:0000256" key="5">
    <source>
        <dbReference type="ARBA" id="ARBA00023136"/>
    </source>
</evidence>
<feature type="transmembrane region" description="Helical" evidence="7">
    <location>
        <begin position="250"/>
        <end position="271"/>
    </location>
</feature>
<feature type="transmembrane region" description="Helical" evidence="7">
    <location>
        <begin position="360"/>
        <end position="379"/>
    </location>
</feature>
<accession>A0A9D4PMB2</accession>
<comment type="caution">
    <text evidence="8">The sequence shown here is derived from an EMBL/GenBank/DDBJ whole genome shotgun (WGS) entry which is preliminary data.</text>
</comment>
<keyword evidence="4 7" id="KW-1133">Transmembrane helix</keyword>
<reference evidence="8" key="2">
    <citation type="submission" date="2021-09" db="EMBL/GenBank/DDBJ databases">
        <authorList>
            <person name="Jia N."/>
            <person name="Wang J."/>
            <person name="Shi W."/>
            <person name="Du L."/>
            <person name="Sun Y."/>
            <person name="Zhan W."/>
            <person name="Jiang J."/>
            <person name="Wang Q."/>
            <person name="Zhang B."/>
            <person name="Ji P."/>
            <person name="Sakyi L.B."/>
            <person name="Cui X."/>
            <person name="Yuan T."/>
            <person name="Jiang B."/>
            <person name="Yang W."/>
            <person name="Lam T.T.-Y."/>
            <person name="Chang Q."/>
            <person name="Ding S."/>
            <person name="Wang X."/>
            <person name="Zhu J."/>
            <person name="Ruan X."/>
            <person name="Zhao L."/>
            <person name="Wei J."/>
            <person name="Que T."/>
            <person name="Du C."/>
            <person name="Cheng J."/>
            <person name="Dai P."/>
            <person name="Han X."/>
            <person name="Huang E."/>
            <person name="Gao Y."/>
            <person name="Liu J."/>
            <person name="Shao H."/>
            <person name="Ye R."/>
            <person name="Li L."/>
            <person name="Wei W."/>
            <person name="Wang X."/>
            <person name="Wang C."/>
            <person name="Huo Q."/>
            <person name="Li W."/>
            <person name="Guo W."/>
            <person name="Chen H."/>
            <person name="Chen S."/>
            <person name="Zhou L."/>
            <person name="Zhou L."/>
            <person name="Ni X."/>
            <person name="Tian J."/>
            <person name="Zhou Y."/>
            <person name="Sheng Y."/>
            <person name="Liu T."/>
            <person name="Pan Y."/>
            <person name="Xia L."/>
            <person name="Li J."/>
            <person name="Zhao F."/>
            <person name="Cao W."/>
        </authorList>
    </citation>
    <scope>NUCLEOTIDE SEQUENCE</scope>
    <source>
        <strain evidence="8">Rsan-2018</strain>
        <tissue evidence="8">Larvae</tissue>
    </source>
</reference>
<keyword evidence="5 7" id="KW-0472">Membrane</keyword>
<dbReference type="Pfam" id="PF08395">
    <property type="entry name" value="7tm_7"/>
    <property type="match status" value="1"/>
</dbReference>
<organism evidence="8 9">
    <name type="scientific">Rhipicephalus sanguineus</name>
    <name type="common">Brown dog tick</name>
    <name type="synonym">Ixodes sanguineus</name>
    <dbReference type="NCBI Taxonomy" id="34632"/>
    <lineage>
        <taxon>Eukaryota</taxon>
        <taxon>Metazoa</taxon>
        <taxon>Ecdysozoa</taxon>
        <taxon>Arthropoda</taxon>
        <taxon>Chelicerata</taxon>
        <taxon>Arachnida</taxon>
        <taxon>Acari</taxon>
        <taxon>Parasitiformes</taxon>
        <taxon>Ixodida</taxon>
        <taxon>Ixodoidea</taxon>
        <taxon>Ixodidae</taxon>
        <taxon>Rhipicephalinae</taxon>
        <taxon>Rhipicephalus</taxon>
        <taxon>Rhipicephalus</taxon>
    </lineage>
</organism>